<name>A0A131Z006_RHIAP</name>
<evidence type="ECO:0000259" key="3">
    <source>
        <dbReference type="PROSITE" id="PS51549"/>
    </source>
</evidence>
<accession>A0A131Z006</accession>
<keyword evidence="1" id="KW-0677">Repeat</keyword>
<dbReference type="Pfam" id="PF10517">
    <property type="entry name" value="DM13"/>
    <property type="match status" value="1"/>
</dbReference>
<dbReference type="PANTHER" id="PTHR24036:SF5">
    <property type="entry name" value="THROMBOMODULIN"/>
    <property type="match status" value="1"/>
</dbReference>
<dbReference type="SMART" id="SM00686">
    <property type="entry name" value="DM13"/>
    <property type="match status" value="1"/>
</dbReference>
<sequence>MSCGAAMSSPRANVIVGLLLVGAVALLLPKTEAASGFVADEEQHLNLLRPHRNGPLPHRVARDITGYIRGVRWSPIGGRSARSPLPAVKSARKAAAPVTLPALTKRAHNVGSGPIVLKSKKKIFIPKFTYDGAGPDVYFLVGKGATVSHKGATKIPTPTGETKIKKGYTGQDVTLTLPGSLTFNDVDWFAVYCITYEENFGDVRIPKNLNLPAA</sequence>
<feature type="domain" description="DM13" evidence="3">
    <location>
        <begin position="98"/>
        <end position="206"/>
    </location>
</feature>
<feature type="signal peptide" evidence="2">
    <location>
        <begin position="1"/>
        <end position="33"/>
    </location>
</feature>
<feature type="chain" id="PRO_5007286355" evidence="2">
    <location>
        <begin position="34"/>
        <end position="214"/>
    </location>
</feature>
<keyword evidence="2" id="KW-0732">Signal</keyword>
<dbReference type="PANTHER" id="PTHR24036">
    <property type="entry name" value="SKELETOR-RELATED"/>
    <property type="match status" value="1"/>
</dbReference>
<evidence type="ECO:0000313" key="4">
    <source>
        <dbReference type="EMBL" id="JAP84080.1"/>
    </source>
</evidence>
<dbReference type="PROSITE" id="PS51549">
    <property type="entry name" value="DM13"/>
    <property type="match status" value="1"/>
</dbReference>
<dbReference type="InterPro" id="IPR019545">
    <property type="entry name" value="DM13_domain"/>
</dbReference>
<dbReference type="EMBL" id="GEDV01004477">
    <property type="protein sequence ID" value="JAP84080.1"/>
    <property type="molecule type" value="Transcribed_RNA"/>
</dbReference>
<evidence type="ECO:0000256" key="1">
    <source>
        <dbReference type="ARBA" id="ARBA00022737"/>
    </source>
</evidence>
<organism evidence="4">
    <name type="scientific">Rhipicephalus appendiculatus</name>
    <name type="common">Brown ear tick</name>
    <dbReference type="NCBI Taxonomy" id="34631"/>
    <lineage>
        <taxon>Eukaryota</taxon>
        <taxon>Metazoa</taxon>
        <taxon>Ecdysozoa</taxon>
        <taxon>Arthropoda</taxon>
        <taxon>Chelicerata</taxon>
        <taxon>Arachnida</taxon>
        <taxon>Acari</taxon>
        <taxon>Parasitiformes</taxon>
        <taxon>Ixodida</taxon>
        <taxon>Ixodoidea</taxon>
        <taxon>Ixodidae</taxon>
        <taxon>Rhipicephalinae</taxon>
        <taxon>Rhipicephalus</taxon>
        <taxon>Rhipicephalus</taxon>
    </lineage>
</organism>
<dbReference type="InterPro" id="IPR052126">
    <property type="entry name" value="Spindle_Org/Thrombomodulin"/>
</dbReference>
<protein>
    <submittedName>
        <fullName evidence="4">Protein to be involved in spindle matrix formation</fullName>
    </submittedName>
</protein>
<reference evidence="4" key="1">
    <citation type="journal article" date="2016" name="Ticks Tick Borne Dis.">
        <title>De novo assembly and annotation of the salivary gland transcriptome of Rhipicephalus appendiculatus male and female ticks during blood feeding.</title>
        <authorList>
            <person name="de Castro M.H."/>
            <person name="de Klerk D."/>
            <person name="Pienaar R."/>
            <person name="Latif A.A."/>
            <person name="Rees D.J."/>
            <person name="Mans B.J."/>
        </authorList>
    </citation>
    <scope>NUCLEOTIDE SEQUENCE</scope>
    <source>
        <tissue evidence="4">Salivary glands</tissue>
    </source>
</reference>
<proteinExistence type="predicted"/>
<evidence type="ECO:0000256" key="2">
    <source>
        <dbReference type="SAM" id="SignalP"/>
    </source>
</evidence>
<dbReference type="AlphaFoldDB" id="A0A131Z006"/>